<dbReference type="SMART" id="SM00855">
    <property type="entry name" value="PGAM"/>
    <property type="match status" value="1"/>
</dbReference>
<feature type="binding site" evidence="4">
    <location>
        <begin position="7"/>
        <end position="14"/>
    </location>
    <ligand>
        <name>substrate</name>
    </ligand>
</feature>
<dbReference type="InterPro" id="IPR029033">
    <property type="entry name" value="His_PPase_superfam"/>
</dbReference>
<evidence type="ECO:0000313" key="7">
    <source>
        <dbReference type="Proteomes" id="UP000051139"/>
    </source>
</evidence>
<comment type="caution">
    <text evidence="6">The sequence shown here is derived from an EMBL/GenBank/DDBJ whole genome shotgun (WGS) entry which is preliminary data.</text>
</comment>
<proteinExistence type="predicted"/>
<dbReference type="Proteomes" id="UP000321429">
    <property type="component" value="Unassembled WGS sequence"/>
</dbReference>
<dbReference type="PANTHER" id="PTHR48100">
    <property type="entry name" value="BROAD-SPECIFICITY PHOSPHATASE YOR283W-RELATED"/>
    <property type="match status" value="1"/>
</dbReference>
<organism evidence="6 7">
    <name type="scientific">Furfurilactobacillus siliginis</name>
    <dbReference type="NCBI Taxonomy" id="348151"/>
    <lineage>
        <taxon>Bacteria</taxon>
        <taxon>Bacillati</taxon>
        <taxon>Bacillota</taxon>
        <taxon>Bacilli</taxon>
        <taxon>Lactobacillales</taxon>
        <taxon>Lactobacillaceae</taxon>
        <taxon>Furfurilactobacillus</taxon>
    </lineage>
</organism>
<keyword evidence="1" id="KW-0324">Glycolysis</keyword>
<gene>
    <name evidence="6" type="ORF">IV55_GL001593</name>
    <name evidence="5" type="ORF">LSI01_01790</name>
</gene>
<dbReference type="PATRIC" id="fig|348151.3.peg.1640"/>
<feature type="binding site" evidence="4">
    <location>
        <position position="57"/>
    </location>
    <ligand>
        <name>substrate</name>
    </ligand>
</feature>
<dbReference type="InterPro" id="IPR013078">
    <property type="entry name" value="His_Pase_superF_clade-1"/>
</dbReference>
<evidence type="ECO:0000313" key="8">
    <source>
        <dbReference type="Proteomes" id="UP000321429"/>
    </source>
</evidence>
<evidence type="ECO:0000256" key="1">
    <source>
        <dbReference type="ARBA" id="ARBA00023152"/>
    </source>
</evidence>
<dbReference type="EMBL" id="JQCB01000005">
    <property type="protein sequence ID" value="KRN96207.1"/>
    <property type="molecule type" value="Genomic_DNA"/>
</dbReference>
<feature type="active site" description="Proton donor/acceptor" evidence="3">
    <location>
        <position position="81"/>
    </location>
</feature>
<dbReference type="PROSITE" id="PS00175">
    <property type="entry name" value="PG_MUTASE"/>
    <property type="match status" value="1"/>
</dbReference>
<dbReference type="STRING" id="348151.IV55_GL001593"/>
<keyword evidence="7" id="KW-1185">Reference proteome</keyword>
<dbReference type="InterPro" id="IPR001345">
    <property type="entry name" value="PG/BPGM_mutase_AS"/>
</dbReference>
<reference evidence="5 8" key="2">
    <citation type="submission" date="2019-07" db="EMBL/GenBank/DDBJ databases">
        <title>Whole genome shotgun sequence of Lactobacillus siliginis NBRC 101315.</title>
        <authorList>
            <person name="Hosoyama A."/>
            <person name="Uohara A."/>
            <person name="Ohji S."/>
            <person name="Ichikawa N."/>
        </authorList>
    </citation>
    <scope>NUCLEOTIDE SEQUENCE [LARGE SCALE GENOMIC DNA]</scope>
    <source>
        <strain evidence="5 8">NBRC 101315</strain>
    </source>
</reference>
<evidence type="ECO:0000256" key="3">
    <source>
        <dbReference type="PIRSR" id="PIRSR613078-1"/>
    </source>
</evidence>
<accession>A0A0R2L379</accession>
<evidence type="ECO:0000313" key="5">
    <source>
        <dbReference type="EMBL" id="GEK27868.1"/>
    </source>
</evidence>
<name>A0A0R2L379_9LACO</name>
<dbReference type="PANTHER" id="PTHR48100:SF1">
    <property type="entry name" value="HISTIDINE PHOSPHATASE FAMILY PROTEIN-RELATED"/>
    <property type="match status" value="1"/>
</dbReference>
<dbReference type="GO" id="GO:0016791">
    <property type="term" value="F:phosphatase activity"/>
    <property type="evidence" value="ECO:0007669"/>
    <property type="project" value="TreeGrafter"/>
</dbReference>
<dbReference type="RefSeq" id="WP_057810027.1">
    <property type="nucleotide sequence ID" value="NZ_BJUD01000002.1"/>
</dbReference>
<keyword evidence="2" id="KW-0413">Isomerase</keyword>
<dbReference type="InterPro" id="IPR050275">
    <property type="entry name" value="PGM_Phosphatase"/>
</dbReference>
<dbReference type="Proteomes" id="UP000051139">
    <property type="component" value="Unassembled WGS sequence"/>
</dbReference>
<feature type="active site" description="Tele-phosphohistidine intermediate" evidence="3">
    <location>
        <position position="8"/>
    </location>
</feature>
<dbReference type="AlphaFoldDB" id="A0A0R2L379"/>
<dbReference type="SUPFAM" id="SSF53254">
    <property type="entry name" value="Phosphoglycerate mutase-like"/>
    <property type="match status" value="1"/>
</dbReference>
<dbReference type="EMBL" id="BJUD01000002">
    <property type="protein sequence ID" value="GEK27868.1"/>
    <property type="molecule type" value="Genomic_DNA"/>
</dbReference>
<dbReference type="GO" id="GO:0005737">
    <property type="term" value="C:cytoplasm"/>
    <property type="evidence" value="ECO:0007669"/>
    <property type="project" value="TreeGrafter"/>
</dbReference>
<evidence type="ECO:0000256" key="2">
    <source>
        <dbReference type="ARBA" id="ARBA00023235"/>
    </source>
</evidence>
<protein>
    <submittedName>
        <fullName evidence="5">Alpha-ribazole phosphatase</fullName>
    </submittedName>
    <submittedName>
        <fullName evidence="6">Alpha-ribazole-5-phosphate phosphatase</fullName>
    </submittedName>
</protein>
<evidence type="ECO:0000256" key="4">
    <source>
        <dbReference type="PIRSR" id="PIRSR613078-2"/>
    </source>
</evidence>
<reference evidence="6 7" key="1">
    <citation type="journal article" date="2015" name="Genome Announc.">
        <title>Expanding the biotechnology potential of lactobacilli through comparative genomics of 213 strains and associated genera.</title>
        <authorList>
            <person name="Sun Z."/>
            <person name="Harris H.M."/>
            <person name="McCann A."/>
            <person name="Guo C."/>
            <person name="Argimon S."/>
            <person name="Zhang W."/>
            <person name="Yang X."/>
            <person name="Jeffery I.B."/>
            <person name="Cooney J.C."/>
            <person name="Kagawa T.F."/>
            <person name="Liu W."/>
            <person name="Song Y."/>
            <person name="Salvetti E."/>
            <person name="Wrobel A."/>
            <person name="Rasinkangas P."/>
            <person name="Parkhill J."/>
            <person name="Rea M.C."/>
            <person name="O'Sullivan O."/>
            <person name="Ritari J."/>
            <person name="Douillard F.P."/>
            <person name="Paul Ross R."/>
            <person name="Yang R."/>
            <person name="Briner A.E."/>
            <person name="Felis G.E."/>
            <person name="de Vos W.M."/>
            <person name="Barrangou R."/>
            <person name="Klaenhammer T.R."/>
            <person name="Caufield P.W."/>
            <person name="Cui Y."/>
            <person name="Zhang H."/>
            <person name="O'Toole P.W."/>
        </authorList>
    </citation>
    <scope>NUCLEOTIDE SEQUENCE [LARGE SCALE GENOMIC DNA]</scope>
    <source>
        <strain evidence="6 7">DSM 22696</strain>
    </source>
</reference>
<sequence>MELILARHGQTNFNVAKKFYGALDVPINENGRNQAELLADKLRDFEISKIVTSEMTRCVQTATPTAEEHKMKISQNGLFNEKSFGRWEGLDADQIEALDSKEWWSWLNAPFTYTPPAAEPFDTFFERVTKGVSELLIDRQTSNKVLLVCHLGVLRSVNQLLFPGTDFWSVDFKAGCYTQFHLDEDSVRVVTRNQ</sequence>
<dbReference type="Pfam" id="PF00300">
    <property type="entry name" value="His_Phos_1"/>
    <property type="match status" value="1"/>
</dbReference>
<dbReference type="CDD" id="cd07067">
    <property type="entry name" value="HP_PGM_like"/>
    <property type="match status" value="1"/>
</dbReference>
<dbReference type="Gene3D" id="3.40.50.1240">
    <property type="entry name" value="Phosphoglycerate mutase-like"/>
    <property type="match status" value="1"/>
</dbReference>
<evidence type="ECO:0000313" key="6">
    <source>
        <dbReference type="EMBL" id="KRN96207.1"/>
    </source>
</evidence>